<dbReference type="STRING" id="2903.R1FWJ7"/>
<name>A0A0D3KWE1_EMIH1</name>
<proteinExistence type="inferred from homology"/>
<dbReference type="InterPro" id="IPR001977">
    <property type="entry name" value="Depp_CoAkinase"/>
</dbReference>
<dbReference type="InterPro" id="IPR027417">
    <property type="entry name" value="P-loop_NTPase"/>
</dbReference>
<dbReference type="KEGG" id="ehx:EMIHUDRAFT_240077"/>
<dbReference type="Pfam" id="PF01121">
    <property type="entry name" value="CoaE"/>
    <property type="match status" value="1"/>
</dbReference>
<evidence type="ECO:0000313" key="4">
    <source>
        <dbReference type="Proteomes" id="UP000013827"/>
    </source>
</evidence>
<accession>A0A0D3KWE1</accession>
<dbReference type="HOGENOM" id="CLU_057180_3_0_1"/>
<protein>
    <recommendedName>
        <fullName evidence="5">Dephospho-CoA kinase</fullName>
    </recommendedName>
</protein>
<dbReference type="KEGG" id="ehx:EMIHUDRAFT_251296"/>
<dbReference type="CDD" id="cd02022">
    <property type="entry name" value="DPCK"/>
    <property type="match status" value="1"/>
</dbReference>
<dbReference type="GO" id="GO:0005524">
    <property type="term" value="F:ATP binding"/>
    <property type="evidence" value="ECO:0007669"/>
    <property type="project" value="UniProtKB-KW"/>
</dbReference>
<dbReference type="PANTHER" id="PTHR10695:SF46">
    <property type="entry name" value="BIFUNCTIONAL COENZYME A SYNTHASE-RELATED"/>
    <property type="match status" value="1"/>
</dbReference>
<dbReference type="OMA" id="GCEKECD"/>
<dbReference type="RefSeq" id="XP_005792505.1">
    <property type="nucleotide sequence ID" value="XM_005792448.1"/>
</dbReference>
<dbReference type="SUPFAM" id="SSF52540">
    <property type="entry name" value="P-loop containing nucleoside triphosphate hydrolases"/>
    <property type="match status" value="1"/>
</dbReference>
<evidence type="ECO:0008006" key="5">
    <source>
        <dbReference type="Google" id="ProtNLM"/>
    </source>
</evidence>
<dbReference type="HAMAP" id="MF_00376">
    <property type="entry name" value="Dephospho_CoA_kinase"/>
    <property type="match status" value="1"/>
</dbReference>
<reference evidence="4" key="1">
    <citation type="journal article" date="2013" name="Nature">
        <title>Pan genome of the phytoplankton Emiliania underpins its global distribution.</title>
        <authorList>
            <person name="Read B.A."/>
            <person name="Kegel J."/>
            <person name="Klute M.J."/>
            <person name="Kuo A."/>
            <person name="Lefebvre S.C."/>
            <person name="Maumus F."/>
            <person name="Mayer C."/>
            <person name="Miller J."/>
            <person name="Monier A."/>
            <person name="Salamov A."/>
            <person name="Young J."/>
            <person name="Aguilar M."/>
            <person name="Claverie J.M."/>
            <person name="Frickenhaus S."/>
            <person name="Gonzalez K."/>
            <person name="Herman E.K."/>
            <person name="Lin Y.C."/>
            <person name="Napier J."/>
            <person name="Ogata H."/>
            <person name="Sarno A.F."/>
            <person name="Shmutz J."/>
            <person name="Schroeder D."/>
            <person name="de Vargas C."/>
            <person name="Verret F."/>
            <person name="von Dassow P."/>
            <person name="Valentin K."/>
            <person name="Van de Peer Y."/>
            <person name="Wheeler G."/>
            <person name="Dacks J.B."/>
            <person name="Delwiche C.F."/>
            <person name="Dyhrman S.T."/>
            <person name="Glockner G."/>
            <person name="John U."/>
            <person name="Richards T."/>
            <person name="Worden A.Z."/>
            <person name="Zhang X."/>
            <person name="Grigoriev I.V."/>
            <person name="Allen A.E."/>
            <person name="Bidle K."/>
            <person name="Borodovsky M."/>
            <person name="Bowler C."/>
            <person name="Brownlee C."/>
            <person name="Cock J.M."/>
            <person name="Elias M."/>
            <person name="Gladyshev V.N."/>
            <person name="Groth M."/>
            <person name="Guda C."/>
            <person name="Hadaegh A."/>
            <person name="Iglesias-Rodriguez M.D."/>
            <person name="Jenkins J."/>
            <person name="Jones B.M."/>
            <person name="Lawson T."/>
            <person name="Leese F."/>
            <person name="Lindquist E."/>
            <person name="Lobanov A."/>
            <person name="Lomsadze A."/>
            <person name="Malik S.B."/>
            <person name="Marsh M.E."/>
            <person name="Mackinder L."/>
            <person name="Mock T."/>
            <person name="Mueller-Roeber B."/>
            <person name="Pagarete A."/>
            <person name="Parker M."/>
            <person name="Probert I."/>
            <person name="Quesneville H."/>
            <person name="Raines C."/>
            <person name="Rensing S.A."/>
            <person name="Riano-Pachon D.M."/>
            <person name="Richier S."/>
            <person name="Rokitta S."/>
            <person name="Shiraiwa Y."/>
            <person name="Soanes D.M."/>
            <person name="van der Giezen M."/>
            <person name="Wahlund T.M."/>
            <person name="Williams B."/>
            <person name="Wilson W."/>
            <person name="Wolfe G."/>
            <person name="Wurch L.L."/>
        </authorList>
    </citation>
    <scope>NUCLEOTIDE SEQUENCE</scope>
</reference>
<dbReference type="AlphaFoldDB" id="A0A0D3KWE1"/>
<keyword evidence="4" id="KW-1185">Reference proteome</keyword>
<dbReference type="PaxDb" id="2903-EOD22644"/>
<dbReference type="PROSITE" id="PS51219">
    <property type="entry name" value="DPCK"/>
    <property type="match status" value="1"/>
</dbReference>
<dbReference type="Gene3D" id="3.40.50.300">
    <property type="entry name" value="P-loop containing nucleotide triphosphate hydrolases"/>
    <property type="match status" value="1"/>
</dbReference>
<keyword evidence="2" id="KW-0067">ATP-binding</keyword>
<reference evidence="3" key="2">
    <citation type="submission" date="2024-10" db="UniProtKB">
        <authorList>
            <consortium name="EnsemblProtists"/>
        </authorList>
    </citation>
    <scope>IDENTIFICATION</scope>
</reference>
<dbReference type="GO" id="GO:0015937">
    <property type="term" value="P:coenzyme A biosynthetic process"/>
    <property type="evidence" value="ECO:0007669"/>
    <property type="project" value="InterPro"/>
</dbReference>
<dbReference type="RefSeq" id="XP_005775073.1">
    <property type="nucleotide sequence ID" value="XM_005775016.1"/>
</dbReference>
<keyword evidence="1" id="KW-0547">Nucleotide-binding</keyword>
<dbReference type="NCBIfam" id="TIGR00152">
    <property type="entry name" value="dephospho-CoA kinase"/>
    <property type="match status" value="1"/>
</dbReference>
<organism evidence="3 4">
    <name type="scientific">Emiliania huxleyi (strain CCMP1516)</name>
    <dbReference type="NCBI Taxonomy" id="280463"/>
    <lineage>
        <taxon>Eukaryota</taxon>
        <taxon>Haptista</taxon>
        <taxon>Haptophyta</taxon>
        <taxon>Prymnesiophyceae</taxon>
        <taxon>Isochrysidales</taxon>
        <taxon>Noelaerhabdaceae</taxon>
        <taxon>Emiliania</taxon>
    </lineage>
</organism>
<dbReference type="GeneID" id="17285348"/>
<dbReference type="GeneID" id="17268191"/>
<dbReference type="GO" id="GO:0004140">
    <property type="term" value="F:dephospho-CoA kinase activity"/>
    <property type="evidence" value="ECO:0007669"/>
    <property type="project" value="InterPro"/>
</dbReference>
<evidence type="ECO:0000256" key="2">
    <source>
        <dbReference type="ARBA" id="ARBA00022840"/>
    </source>
</evidence>
<sequence>MWVVGLTGSIGMGKSAVSDMLRGLGVPVSDADAIVHAIYAKGGAAVEPLSREFPGVVIDGAVSRPALSKAVLGDAAALKRLEALVHPLVRAARRDFLARARAAAEPLAVLDIPLLYEAGCEKECDEVLVVSAPPSVQRERVLSRPNMRAMAPEEAAAKFEAILANQLPDAEKRKRAHCVIDTGAPMESTRAADA</sequence>
<evidence type="ECO:0000256" key="1">
    <source>
        <dbReference type="ARBA" id="ARBA00022741"/>
    </source>
</evidence>
<dbReference type="eggNOG" id="KOG3220">
    <property type="taxonomic scope" value="Eukaryota"/>
</dbReference>
<dbReference type="EnsemblProtists" id="EOD22644">
    <property type="protein sequence ID" value="EOD22644"/>
    <property type="gene ID" value="EMIHUDRAFT_240077"/>
</dbReference>
<dbReference type="PANTHER" id="PTHR10695">
    <property type="entry name" value="DEPHOSPHO-COA KINASE-RELATED"/>
    <property type="match status" value="1"/>
</dbReference>
<dbReference type="Proteomes" id="UP000013827">
    <property type="component" value="Unassembled WGS sequence"/>
</dbReference>
<dbReference type="EnsemblProtists" id="EOD40076">
    <property type="protein sequence ID" value="EOD40076"/>
    <property type="gene ID" value="EMIHUDRAFT_251296"/>
</dbReference>
<evidence type="ECO:0000313" key="3">
    <source>
        <dbReference type="EnsemblProtists" id="EOD40076"/>
    </source>
</evidence>